<dbReference type="RefSeq" id="YP_009052154.1">
    <property type="nucleotide sequence ID" value="NC_024697.1"/>
</dbReference>
<accession>A0A076FMK8</accession>
<gene>
    <name evidence="7" type="ORF">AaV_076</name>
</gene>
<keyword evidence="2" id="KW-0731">Sigma factor</keyword>
<organism evidence="7 8">
    <name type="scientific">Aureococcus anophagefferens virus</name>
    <dbReference type="NCBI Taxonomy" id="1474867"/>
    <lineage>
        <taxon>Viruses</taxon>
        <taxon>Varidnaviria</taxon>
        <taxon>Bamfordvirae</taxon>
        <taxon>Nucleocytoviricota</taxon>
        <taxon>Megaviricetes</taxon>
        <taxon>Imitervirales</taxon>
        <taxon>Schizomimiviridae</taxon>
        <taxon>Kratosvirus</taxon>
        <taxon>Kratosvirus quantuckense</taxon>
    </lineage>
</organism>
<dbReference type="GO" id="GO:0003677">
    <property type="term" value="F:DNA binding"/>
    <property type="evidence" value="ECO:0007669"/>
    <property type="project" value="UniProtKB-KW"/>
</dbReference>
<name>A0A076FMK8_9VIRU</name>
<dbReference type="InterPro" id="IPR050239">
    <property type="entry name" value="Sigma-70_RNA_pol_init_factors"/>
</dbReference>
<dbReference type="Pfam" id="PF04542">
    <property type="entry name" value="Sigma70_r2"/>
    <property type="match status" value="1"/>
</dbReference>
<evidence type="ECO:0000256" key="4">
    <source>
        <dbReference type="ARBA" id="ARBA00023163"/>
    </source>
</evidence>
<dbReference type="Proteomes" id="UP000028667">
    <property type="component" value="Segment"/>
</dbReference>
<evidence type="ECO:0000256" key="2">
    <source>
        <dbReference type="ARBA" id="ARBA00023082"/>
    </source>
</evidence>
<dbReference type="PANTHER" id="PTHR30603">
    <property type="entry name" value="RNA POLYMERASE SIGMA FACTOR RPO"/>
    <property type="match status" value="1"/>
</dbReference>
<keyword evidence="4" id="KW-0804">Transcription</keyword>
<proteinExistence type="predicted"/>
<evidence type="ECO:0000256" key="1">
    <source>
        <dbReference type="ARBA" id="ARBA00023015"/>
    </source>
</evidence>
<dbReference type="KEGG" id="vg:20041703"/>
<dbReference type="EMBL" id="KJ645900">
    <property type="protein sequence ID" value="AII17153.1"/>
    <property type="molecule type" value="Genomic_DNA"/>
</dbReference>
<dbReference type="GO" id="GO:0006352">
    <property type="term" value="P:DNA-templated transcription initiation"/>
    <property type="evidence" value="ECO:0007669"/>
    <property type="project" value="InterPro"/>
</dbReference>
<protein>
    <submittedName>
        <fullName evidence="7">Putative RNA polymerase sigma factor 70</fullName>
    </submittedName>
</protein>
<evidence type="ECO:0000259" key="5">
    <source>
        <dbReference type="Pfam" id="PF04542"/>
    </source>
</evidence>
<reference evidence="7 8" key="1">
    <citation type="journal article" date="2014" name="Virology">
        <title>Genome of brown tide virus (AaV), the little giant of the Megaviridae, elucidates NCLDV genome expansion and host-virus coevolution.</title>
        <authorList>
            <person name="Moniruzzaman M."/>
            <person name="LeCleir G.R."/>
            <person name="Brown C.M."/>
            <person name="Gobler C.J."/>
            <person name="Bidle K.D."/>
            <person name="Wilson W.H."/>
            <person name="Wilhelm S.W."/>
        </authorList>
    </citation>
    <scope>NUCLEOTIDE SEQUENCE [LARGE SCALE GENOMIC DNA]</scope>
    <source>
        <strain evidence="7">BtV-01</strain>
    </source>
</reference>
<keyword evidence="1" id="KW-0805">Transcription regulation</keyword>
<dbReference type="InterPro" id="IPR007630">
    <property type="entry name" value="RNA_pol_sigma70_r4"/>
</dbReference>
<dbReference type="InterPro" id="IPR013324">
    <property type="entry name" value="RNA_pol_sigma_r3/r4-like"/>
</dbReference>
<dbReference type="GeneID" id="20041703"/>
<dbReference type="SUPFAM" id="SSF88659">
    <property type="entry name" value="Sigma3 and sigma4 domains of RNA polymerase sigma factors"/>
    <property type="match status" value="1"/>
</dbReference>
<evidence type="ECO:0000259" key="6">
    <source>
        <dbReference type="Pfam" id="PF04545"/>
    </source>
</evidence>
<evidence type="ECO:0000256" key="3">
    <source>
        <dbReference type="ARBA" id="ARBA00023125"/>
    </source>
</evidence>
<keyword evidence="3" id="KW-0238">DNA-binding</keyword>
<dbReference type="NCBIfam" id="TIGR02937">
    <property type="entry name" value="sigma70-ECF"/>
    <property type="match status" value="1"/>
</dbReference>
<dbReference type="PANTHER" id="PTHR30603:SF47">
    <property type="entry name" value="RNA POLYMERASE SIGMA FACTOR SIGD, CHLOROPLASTIC"/>
    <property type="match status" value="1"/>
</dbReference>
<evidence type="ECO:0000313" key="7">
    <source>
        <dbReference type="EMBL" id="AII17153.1"/>
    </source>
</evidence>
<dbReference type="Pfam" id="PF04545">
    <property type="entry name" value="Sigma70_r4"/>
    <property type="match status" value="1"/>
</dbReference>
<dbReference type="InterPro" id="IPR007627">
    <property type="entry name" value="RNA_pol_sigma70_r2"/>
</dbReference>
<dbReference type="OrthoDB" id="7711at10239"/>
<keyword evidence="8" id="KW-1185">Reference proteome</keyword>
<dbReference type="PRINTS" id="PR00046">
    <property type="entry name" value="SIGMA70FCT"/>
</dbReference>
<dbReference type="InterPro" id="IPR000943">
    <property type="entry name" value="RNA_pol_sigma70"/>
</dbReference>
<feature type="domain" description="RNA polymerase sigma-70 region 4" evidence="6">
    <location>
        <begin position="224"/>
        <end position="270"/>
    </location>
</feature>
<dbReference type="Gene3D" id="1.10.601.10">
    <property type="entry name" value="RNA Polymerase Primary Sigma Factor"/>
    <property type="match status" value="1"/>
</dbReference>
<dbReference type="Gene3D" id="1.20.140.160">
    <property type="match status" value="1"/>
</dbReference>
<dbReference type="SUPFAM" id="SSF88946">
    <property type="entry name" value="Sigma2 domain of RNA polymerase sigma factors"/>
    <property type="match status" value="1"/>
</dbReference>
<dbReference type="InterPro" id="IPR013325">
    <property type="entry name" value="RNA_pol_sigma_r2"/>
</dbReference>
<evidence type="ECO:0000313" key="8">
    <source>
        <dbReference type="Proteomes" id="UP000028667"/>
    </source>
</evidence>
<feature type="domain" description="RNA polymerase sigma-70 region 2" evidence="5">
    <location>
        <begin position="68"/>
        <end position="137"/>
    </location>
</feature>
<dbReference type="InterPro" id="IPR014284">
    <property type="entry name" value="RNA_pol_sigma-70_dom"/>
</dbReference>
<sequence>MSMMWFRFVVILNYSANSFVLNTKISSHKLTILYNKKIDLLTQKEENTLFKNLNSKHFNISNKCREVLVYRNQGLVRNIVNKYFYTTGLEINDIIQEGNHGLIRAIDMFDNSQNIKFSTYATYWIKAYVNNCIKNQARLIRLPYHIHDRIRDIKKLESNNNTHEEISRILNLKKEKIEKIKKASLDTLSFDTYCVSNDNVLIDTLSYSPENMIEKDLYDEISSNLDEIEQLVIFYRYYYKNNLKVTSSKLNINKRKVSRIEKKAIKKLKKSLIL</sequence>
<dbReference type="GO" id="GO:0016987">
    <property type="term" value="F:sigma factor activity"/>
    <property type="evidence" value="ECO:0007669"/>
    <property type="project" value="UniProtKB-KW"/>
</dbReference>